<keyword evidence="2" id="KW-1185">Reference proteome</keyword>
<gene>
    <name evidence="1" type="ORF">IMCC3088_1748</name>
</gene>
<evidence type="ECO:0000313" key="2">
    <source>
        <dbReference type="Proteomes" id="UP000005615"/>
    </source>
</evidence>
<organism evidence="1 2">
    <name type="scientific">Aequoribacter fuscus</name>
    <dbReference type="NCBI Taxonomy" id="2518989"/>
    <lineage>
        <taxon>Bacteria</taxon>
        <taxon>Pseudomonadati</taxon>
        <taxon>Pseudomonadota</taxon>
        <taxon>Gammaproteobacteria</taxon>
        <taxon>Cellvibrionales</taxon>
        <taxon>Halieaceae</taxon>
        <taxon>Aequoribacter</taxon>
    </lineage>
</organism>
<comment type="caution">
    <text evidence="1">The sequence shown here is derived from an EMBL/GenBank/DDBJ whole genome shotgun (WGS) entry which is preliminary data.</text>
</comment>
<reference evidence="1 2" key="1">
    <citation type="journal article" date="2011" name="J. Bacteriol.">
        <title>Genome sequence of strain IMCC3088, a proteorhodopsin-containing marine bacterium belonging to the OM60/NOR5 clade.</title>
        <authorList>
            <person name="Jang Y."/>
            <person name="Oh H.M."/>
            <person name="Kang I."/>
            <person name="Lee K."/>
            <person name="Yang S.J."/>
            <person name="Cho J.C."/>
        </authorList>
    </citation>
    <scope>NUCLEOTIDE SEQUENCE [LARGE SCALE GENOMIC DNA]</scope>
    <source>
        <strain evidence="1 2">IMCC3088</strain>
    </source>
</reference>
<dbReference type="EMBL" id="AEIG01000050">
    <property type="protein sequence ID" value="EGG29454.1"/>
    <property type="molecule type" value="Genomic_DNA"/>
</dbReference>
<protein>
    <submittedName>
        <fullName evidence="1">Uncharacterized protein</fullName>
    </submittedName>
</protein>
<dbReference type="STRING" id="2518989.IMCC3088_1748"/>
<evidence type="ECO:0000313" key="1">
    <source>
        <dbReference type="EMBL" id="EGG29454.1"/>
    </source>
</evidence>
<dbReference type="AlphaFoldDB" id="F3L2H5"/>
<name>F3L2H5_9GAMM</name>
<accession>F3L2H5</accession>
<sequence>MLVAAFVSVTGQAFESGHVHFDAQPLDCWVFHSSATAVDTASSHSTQPQWQSVFYAGDYSLLLPLYTGYRPPATGPPHNP</sequence>
<proteinExistence type="predicted"/>
<dbReference type="Proteomes" id="UP000005615">
    <property type="component" value="Unassembled WGS sequence"/>
</dbReference>